<name>A0A8J2BL99_9BACT</name>
<dbReference type="Proteomes" id="UP000663859">
    <property type="component" value="Unassembled WGS sequence"/>
</dbReference>
<protein>
    <submittedName>
        <fullName evidence="1">Uncharacterized protein</fullName>
    </submittedName>
</protein>
<proteinExistence type="predicted"/>
<evidence type="ECO:0000313" key="2">
    <source>
        <dbReference type="Proteomes" id="UP000663859"/>
    </source>
</evidence>
<dbReference type="AlphaFoldDB" id="A0A8J2BL99"/>
<dbReference type="EMBL" id="CAJNOB010000004">
    <property type="protein sequence ID" value="CAF0692490.1"/>
    <property type="molecule type" value="Genomic_DNA"/>
</dbReference>
<comment type="caution">
    <text evidence="1">The sequence shown here is derived from an EMBL/GenBank/DDBJ whole genome shotgun (WGS) entry which is preliminary data.</text>
</comment>
<gene>
    <name evidence="1" type="ORF">MPNT_120035</name>
</gene>
<sequence length="20" mass="2304">MNQLKGLAQMELHLKVSCFL</sequence>
<reference evidence="1" key="1">
    <citation type="submission" date="2021-02" db="EMBL/GenBank/DDBJ databases">
        <authorList>
            <person name="Cremers G."/>
            <person name="Picone N."/>
        </authorList>
    </citation>
    <scope>NUCLEOTIDE SEQUENCE</scope>
    <source>
        <strain evidence="1">PQ17</strain>
    </source>
</reference>
<organism evidence="1 2">
    <name type="scientific">Candidatus Methylacidithermus pantelleriae</name>
    <dbReference type="NCBI Taxonomy" id="2744239"/>
    <lineage>
        <taxon>Bacteria</taxon>
        <taxon>Pseudomonadati</taxon>
        <taxon>Verrucomicrobiota</taxon>
        <taxon>Methylacidiphilae</taxon>
        <taxon>Methylacidiphilales</taxon>
        <taxon>Methylacidiphilaceae</taxon>
        <taxon>Candidatus Methylacidithermus</taxon>
    </lineage>
</organism>
<keyword evidence="2" id="KW-1185">Reference proteome</keyword>
<accession>A0A8J2BL99</accession>
<evidence type="ECO:0000313" key="1">
    <source>
        <dbReference type="EMBL" id="CAF0692490.1"/>
    </source>
</evidence>